<evidence type="ECO:0000313" key="1">
    <source>
        <dbReference type="EMBL" id="GAA0295657.1"/>
    </source>
</evidence>
<dbReference type="AlphaFoldDB" id="A0AAV3S6J6"/>
<dbReference type="Gene3D" id="2.60.120.1140">
    <property type="entry name" value="Protein of unknown function DUF192"/>
    <property type="match status" value="1"/>
</dbReference>
<dbReference type="RefSeq" id="WP_211311559.1">
    <property type="nucleotide sequence ID" value="NZ_BAAABL010000033.1"/>
</dbReference>
<organism evidence="1 2">
    <name type="scientific">Halarchaeum salinum</name>
    <dbReference type="NCBI Taxonomy" id="489912"/>
    <lineage>
        <taxon>Archaea</taxon>
        <taxon>Methanobacteriati</taxon>
        <taxon>Methanobacteriota</taxon>
        <taxon>Stenosarchaea group</taxon>
        <taxon>Halobacteria</taxon>
        <taxon>Halobacteriales</taxon>
        <taxon>Halobacteriaceae</taxon>
    </lineage>
</organism>
<dbReference type="InterPro" id="IPR003795">
    <property type="entry name" value="DUF192"/>
</dbReference>
<dbReference type="InterPro" id="IPR038695">
    <property type="entry name" value="Saro_0823-like_sf"/>
</dbReference>
<keyword evidence="2" id="KW-1185">Reference proteome</keyword>
<accession>A0AAV3S6J6</accession>
<dbReference type="EMBL" id="BAAABL010000033">
    <property type="protein sequence ID" value="GAA0295657.1"/>
    <property type="molecule type" value="Genomic_DNA"/>
</dbReference>
<protein>
    <recommendedName>
        <fullName evidence="3">DUF192 domain-containing protein</fullName>
    </recommendedName>
</protein>
<proteinExistence type="predicted"/>
<evidence type="ECO:0008006" key="3">
    <source>
        <dbReference type="Google" id="ProtNLM"/>
    </source>
</evidence>
<dbReference type="Pfam" id="PF02643">
    <property type="entry name" value="DUF192"/>
    <property type="match status" value="1"/>
</dbReference>
<evidence type="ECO:0000313" key="2">
    <source>
        <dbReference type="Proteomes" id="UP001500837"/>
    </source>
</evidence>
<name>A0AAV3S6J6_9EURY</name>
<dbReference type="Proteomes" id="UP001500837">
    <property type="component" value="Unassembled WGS sequence"/>
</dbReference>
<sequence length="165" mass="17538">MDARARRLTTVVALVLAVALVVVGAWVFTGSTGHEHATVTIADEDGTTLGVVNASVADSEAERYRGLSGSESLANGSGMLFVYETEGSRAYVMREMTYPLDIVFVGSDGRITRIAHAETEEPPYRRYTGRAKWVLEVPSGWTTRHGIAAGDRVRIAYGGGGSGGS</sequence>
<gene>
    <name evidence="1" type="ORF">GCM10009066_07710</name>
</gene>
<reference evidence="1 2" key="1">
    <citation type="journal article" date="2019" name="Int. J. Syst. Evol. Microbiol.">
        <title>The Global Catalogue of Microorganisms (GCM) 10K type strain sequencing project: providing services to taxonomists for standard genome sequencing and annotation.</title>
        <authorList>
            <consortium name="The Broad Institute Genomics Platform"/>
            <consortium name="The Broad Institute Genome Sequencing Center for Infectious Disease"/>
            <person name="Wu L."/>
            <person name="Ma J."/>
        </authorList>
    </citation>
    <scope>NUCLEOTIDE SEQUENCE [LARGE SCALE GENOMIC DNA]</scope>
    <source>
        <strain evidence="1 2">JCM 16330</strain>
    </source>
</reference>
<dbReference type="PANTHER" id="PTHR37953">
    <property type="entry name" value="UPF0127 PROTEIN MJ1496"/>
    <property type="match status" value="1"/>
</dbReference>
<dbReference type="PANTHER" id="PTHR37953:SF1">
    <property type="entry name" value="UPF0127 PROTEIN MJ1496"/>
    <property type="match status" value="1"/>
</dbReference>
<comment type="caution">
    <text evidence="1">The sequence shown here is derived from an EMBL/GenBank/DDBJ whole genome shotgun (WGS) entry which is preliminary data.</text>
</comment>